<keyword evidence="3" id="KW-1185">Reference proteome</keyword>
<proteinExistence type="predicted"/>
<feature type="domain" description="Exonuclease" evidence="1">
    <location>
        <begin position="2"/>
        <end position="168"/>
    </location>
</feature>
<dbReference type="InterPro" id="IPR013520">
    <property type="entry name" value="Ribonucl_H"/>
</dbReference>
<dbReference type="GO" id="GO:0005829">
    <property type="term" value="C:cytosol"/>
    <property type="evidence" value="ECO:0007669"/>
    <property type="project" value="TreeGrafter"/>
</dbReference>
<dbReference type="GO" id="GO:0008408">
    <property type="term" value="F:3'-5' exonuclease activity"/>
    <property type="evidence" value="ECO:0007669"/>
    <property type="project" value="TreeGrafter"/>
</dbReference>
<name>A0A2S9JG21_9SPHI</name>
<evidence type="ECO:0000259" key="1">
    <source>
        <dbReference type="SMART" id="SM00479"/>
    </source>
</evidence>
<dbReference type="RefSeq" id="WP_105727329.1">
    <property type="nucleotide sequence ID" value="NZ_PVBS01000004.1"/>
</dbReference>
<dbReference type="PANTHER" id="PTHR30231:SF42">
    <property type="entry name" value="EXONUCLEASE"/>
    <property type="match status" value="1"/>
</dbReference>
<dbReference type="GO" id="GO:0003676">
    <property type="term" value="F:nucleic acid binding"/>
    <property type="evidence" value="ECO:0007669"/>
    <property type="project" value="InterPro"/>
</dbReference>
<reference evidence="2 3" key="1">
    <citation type="submission" date="2018-02" db="EMBL/GenBank/DDBJ databases">
        <title>The draft genome of Sphingobacterium gobiense H7.</title>
        <authorList>
            <person name="Li L."/>
            <person name="Liu L."/>
            <person name="Zhang X."/>
            <person name="Wang T."/>
            <person name="Liang L."/>
        </authorList>
    </citation>
    <scope>NUCLEOTIDE SEQUENCE [LARGE SCALE GENOMIC DNA]</scope>
    <source>
        <strain evidence="2 3">ACCC 05757</strain>
    </source>
</reference>
<organism evidence="2 3">
    <name type="scientific">Sphingobacterium gobiense</name>
    <dbReference type="NCBI Taxonomy" id="1382456"/>
    <lineage>
        <taxon>Bacteria</taxon>
        <taxon>Pseudomonadati</taxon>
        <taxon>Bacteroidota</taxon>
        <taxon>Sphingobacteriia</taxon>
        <taxon>Sphingobacteriales</taxon>
        <taxon>Sphingobacteriaceae</taxon>
        <taxon>Sphingobacterium</taxon>
    </lineage>
</organism>
<dbReference type="InterPro" id="IPR036397">
    <property type="entry name" value="RNaseH_sf"/>
</dbReference>
<dbReference type="OrthoDB" id="9803913at2"/>
<dbReference type="CDD" id="cd06130">
    <property type="entry name" value="DNA_pol_III_epsilon_like"/>
    <property type="match status" value="1"/>
</dbReference>
<protein>
    <submittedName>
        <fullName evidence="2">DNA polymerase III subunit epsilon</fullName>
    </submittedName>
</protein>
<comment type="caution">
    <text evidence="2">The sequence shown here is derived from an EMBL/GenBank/DDBJ whole genome shotgun (WGS) entry which is preliminary data.</text>
</comment>
<dbReference type="PANTHER" id="PTHR30231">
    <property type="entry name" value="DNA POLYMERASE III SUBUNIT EPSILON"/>
    <property type="match status" value="1"/>
</dbReference>
<dbReference type="GO" id="GO:0006259">
    <property type="term" value="P:DNA metabolic process"/>
    <property type="evidence" value="ECO:0007669"/>
    <property type="project" value="UniProtKB-ARBA"/>
</dbReference>
<dbReference type="EMBL" id="PVBS01000004">
    <property type="protein sequence ID" value="PRD51893.1"/>
    <property type="molecule type" value="Genomic_DNA"/>
</dbReference>
<evidence type="ECO:0000313" key="2">
    <source>
        <dbReference type="EMBL" id="PRD51893.1"/>
    </source>
</evidence>
<sequence length="182" mass="20876">MTFTAIDFELATAAYTSVCAVGIVKVENGEIVDQFYSLVRPPKNQYMWQTTRVHGIKPKDTLAAPTFLELFPTIESRLKGSRMVAHNEKFDREVLIKTMGLYNLNYSMLQLSPTWECTSEIYRSKGFKRTKLSICCHIMGIELNHHDPLSDARASAQLYLKRDQITPALIEQHFQTQEQTDI</sequence>
<dbReference type="SUPFAM" id="SSF53098">
    <property type="entry name" value="Ribonuclease H-like"/>
    <property type="match status" value="1"/>
</dbReference>
<gene>
    <name evidence="2" type="ORF">C5749_16455</name>
</gene>
<dbReference type="Pfam" id="PF00929">
    <property type="entry name" value="RNase_T"/>
    <property type="match status" value="1"/>
</dbReference>
<dbReference type="InterPro" id="IPR012337">
    <property type="entry name" value="RNaseH-like_sf"/>
</dbReference>
<dbReference type="AlphaFoldDB" id="A0A2S9JG21"/>
<dbReference type="Proteomes" id="UP000238642">
    <property type="component" value="Unassembled WGS sequence"/>
</dbReference>
<accession>A0A2S9JG21</accession>
<dbReference type="SMART" id="SM00479">
    <property type="entry name" value="EXOIII"/>
    <property type="match status" value="1"/>
</dbReference>
<evidence type="ECO:0000313" key="3">
    <source>
        <dbReference type="Proteomes" id="UP000238642"/>
    </source>
</evidence>
<dbReference type="Gene3D" id="3.30.420.10">
    <property type="entry name" value="Ribonuclease H-like superfamily/Ribonuclease H"/>
    <property type="match status" value="1"/>
</dbReference>